<reference evidence="2 3" key="1">
    <citation type="submission" date="2020-04" db="EMBL/GenBank/DDBJ databases">
        <title>Zoogloea sp. G-4-1-14 isolated from soil.</title>
        <authorList>
            <person name="Dahal R.H."/>
        </authorList>
    </citation>
    <scope>NUCLEOTIDE SEQUENCE [LARGE SCALE GENOMIC DNA]</scope>
    <source>
        <strain evidence="2 3">G-4-1-14</strain>
    </source>
</reference>
<organism evidence="2 3">
    <name type="scientific">Zoogloea dura</name>
    <dbReference type="NCBI Taxonomy" id="2728840"/>
    <lineage>
        <taxon>Bacteria</taxon>
        <taxon>Pseudomonadati</taxon>
        <taxon>Pseudomonadota</taxon>
        <taxon>Betaproteobacteria</taxon>
        <taxon>Rhodocyclales</taxon>
        <taxon>Zoogloeaceae</taxon>
        <taxon>Zoogloea</taxon>
    </lineage>
</organism>
<comment type="caution">
    <text evidence="2">The sequence shown here is derived from an EMBL/GenBank/DDBJ whole genome shotgun (WGS) entry which is preliminary data.</text>
</comment>
<keyword evidence="3" id="KW-1185">Reference proteome</keyword>
<dbReference type="Proteomes" id="UP000580043">
    <property type="component" value="Unassembled WGS sequence"/>
</dbReference>
<name>A0A848GCG4_9RHOO</name>
<dbReference type="RefSeq" id="WP_169148513.1">
    <property type="nucleotide sequence ID" value="NZ_JABBGA010000044.1"/>
</dbReference>
<protein>
    <recommendedName>
        <fullName evidence="1">Bacterial HORMA domain-containing protein</fullName>
    </recommendedName>
</protein>
<evidence type="ECO:0000313" key="2">
    <source>
        <dbReference type="EMBL" id="NML29014.1"/>
    </source>
</evidence>
<gene>
    <name evidence="2" type="ORF">HHL15_25015</name>
</gene>
<sequence>MSQTYSATETYSVADVEVVMRRVTADLVMIASSSGAVTEDKARDWGHDIEALAKNGYLRMVDLTLMSNGVEQKATRFEVNTEAGDFTMSRPGGVLWPKVPNPNLRIVLYYTAAYDAAAKEKMGGKLRIGWVPTSANTSHSTLTSSASRDYASNGYGMQRRDFS</sequence>
<feature type="domain" description="Bacterial HORMA" evidence="1">
    <location>
        <begin position="1"/>
        <end position="162"/>
    </location>
</feature>
<dbReference type="InterPro" id="IPR041162">
    <property type="entry name" value="Bact_HORMA_1"/>
</dbReference>
<evidence type="ECO:0000313" key="3">
    <source>
        <dbReference type="Proteomes" id="UP000580043"/>
    </source>
</evidence>
<dbReference type="AlphaFoldDB" id="A0A848GCG4"/>
<accession>A0A848GCG4</accession>
<dbReference type="Pfam" id="PF18138">
    <property type="entry name" value="bacHORMA_1"/>
    <property type="match status" value="1"/>
</dbReference>
<proteinExistence type="predicted"/>
<evidence type="ECO:0000259" key="1">
    <source>
        <dbReference type="Pfam" id="PF18138"/>
    </source>
</evidence>
<dbReference type="EMBL" id="JABBGA010000044">
    <property type="protein sequence ID" value="NML29014.1"/>
    <property type="molecule type" value="Genomic_DNA"/>
</dbReference>